<accession>A0A812SA08</accession>
<evidence type="ECO:0000313" key="1">
    <source>
        <dbReference type="EMBL" id="CAE7470389.1"/>
    </source>
</evidence>
<comment type="caution">
    <text evidence="1">The sequence shown here is derived from an EMBL/GenBank/DDBJ whole genome shotgun (WGS) entry which is preliminary data.</text>
</comment>
<sequence length="66" mass="7511">MTVLKRHEALKEEGLVVQFDESMGKAIFVSHQWLSKEHPDPSMTQLKVLQDYVADGADLICSLWLP</sequence>
<dbReference type="AlphaFoldDB" id="A0A812SA08"/>
<proteinExistence type="predicted"/>
<protein>
    <submittedName>
        <fullName evidence="1">Anks1b protein</fullName>
    </submittedName>
</protein>
<dbReference type="EMBL" id="CAJNIZ010023625">
    <property type="protein sequence ID" value="CAE7470389.1"/>
    <property type="molecule type" value="Genomic_DNA"/>
</dbReference>
<organism evidence="1 2">
    <name type="scientific">Symbiodinium pilosum</name>
    <name type="common">Dinoflagellate</name>
    <dbReference type="NCBI Taxonomy" id="2952"/>
    <lineage>
        <taxon>Eukaryota</taxon>
        <taxon>Sar</taxon>
        <taxon>Alveolata</taxon>
        <taxon>Dinophyceae</taxon>
        <taxon>Suessiales</taxon>
        <taxon>Symbiodiniaceae</taxon>
        <taxon>Symbiodinium</taxon>
    </lineage>
</organism>
<reference evidence="1" key="1">
    <citation type="submission" date="2021-02" db="EMBL/GenBank/DDBJ databases">
        <authorList>
            <person name="Dougan E. K."/>
            <person name="Rhodes N."/>
            <person name="Thang M."/>
            <person name="Chan C."/>
        </authorList>
    </citation>
    <scope>NUCLEOTIDE SEQUENCE</scope>
</reference>
<name>A0A812SA08_SYMPI</name>
<keyword evidence="2" id="KW-1185">Reference proteome</keyword>
<dbReference type="OrthoDB" id="444131at2759"/>
<evidence type="ECO:0000313" key="2">
    <source>
        <dbReference type="Proteomes" id="UP000649617"/>
    </source>
</evidence>
<dbReference type="Proteomes" id="UP000649617">
    <property type="component" value="Unassembled WGS sequence"/>
</dbReference>
<gene>
    <name evidence="1" type="primary">anks1b</name>
    <name evidence="1" type="ORF">SPIL2461_LOCUS11900</name>
</gene>